<feature type="transmembrane region" description="Helical" evidence="1">
    <location>
        <begin position="409"/>
        <end position="428"/>
    </location>
</feature>
<dbReference type="OrthoDB" id="1225921at2"/>
<proteinExistence type="predicted"/>
<keyword evidence="1" id="KW-1133">Transmembrane helix</keyword>
<keyword evidence="1" id="KW-0812">Transmembrane</keyword>
<feature type="transmembrane region" description="Helical" evidence="1">
    <location>
        <begin position="217"/>
        <end position="233"/>
    </location>
</feature>
<dbReference type="EMBL" id="FNKL01000001">
    <property type="protein sequence ID" value="SDQ04190.1"/>
    <property type="molecule type" value="Genomic_DNA"/>
</dbReference>
<dbReference type="STRING" id="311333.SAMN05421664_0059"/>
<feature type="transmembrane region" description="Helical" evidence="1">
    <location>
        <begin position="39"/>
        <end position="57"/>
    </location>
</feature>
<dbReference type="AlphaFoldDB" id="A0A1H0XML9"/>
<dbReference type="RefSeq" id="WP_089752543.1">
    <property type="nucleotide sequence ID" value="NZ_FNKL01000001.1"/>
</dbReference>
<dbReference type="Proteomes" id="UP000199627">
    <property type="component" value="Unassembled WGS sequence"/>
</dbReference>
<feature type="transmembrane region" description="Helical" evidence="1">
    <location>
        <begin position="10"/>
        <end position="27"/>
    </location>
</feature>
<name>A0A1H0XML9_9FLAO</name>
<reference evidence="3" key="1">
    <citation type="submission" date="2016-10" db="EMBL/GenBank/DDBJ databases">
        <authorList>
            <person name="Varghese N."/>
            <person name="Submissions S."/>
        </authorList>
    </citation>
    <scope>NUCLEOTIDE SEQUENCE [LARGE SCALE GENOMIC DNA]</scope>
    <source>
        <strain evidence="3">DSM 17072</strain>
    </source>
</reference>
<feature type="transmembrane region" description="Helical" evidence="1">
    <location>
        <begin position="182"/>
        <end position="205"/>
    </location>
</feature>
<keyword evidence="1" id="KW-0472">Membrane</keyword>
<organism evidence="2 3">
    <name type="scientific">Chryseobacterium soldanellicola</name>
    <dbReference type="NCBI Taxonomy" id="311333"/>
    <lineage>
        <taxon>Bacteria</taxon>
        <taxon>Pseudomonadati</taxon>
        <taxon>Bacteroidota</taxon>
        <taxon>Flavobacteriia</taxon>
        <taxon>Flavobacteriales</taxon>
        <taxon>Weeksellaceae</taxon>
        <taxon>Chryseobacterium group</taxon>
        <taxon>Chryseobacterium</taxon>
    </lineage>
</organism>
<evidence type="ECO:0000313" key="2">
    <source>
        <dbReference type="EMBL" id="SDQ04190.1"/>
    </source>
</evidence>
<evidence type="ECO:0000256" key="1">
    <source>
        <dbReference type="SAM" id="Phobius"/>
    </source>
</evidence>
<feature type="transmembrane region" description="Helical" evidence="1">
    <location>
        <begin position="261"/>
        <end position="279"/>
    </location>
</feature>
<sequence>MEVNKLSPKLALFMISFLFFFIGFVIYGKVANTSYSDVYFLPVGLGFFALFISDIFVKLKSYFIFWIITVQQMIRYIVIPCLFLAGDELRFGSMTLNEPYAVSMMLIELVFILIAYHICMYSKEINAKARKLNFLRLNTINTGLFFLFILIIVSNTSFLQKLSFVWDISKYLKLKVSGDLETISPIVSIMFPVMRAYIVVFIFSVINSFKLKQSTKLMLSVLVVLINATIIIGISRFSIVYATFPLVLLLIYFYPSYKRKVITYTSVFFGLILLLASVAKFSGNTKKADVGGFFSLHDLNAYFGGVGNYAIGYDSYKRNQVSVFDQYYYFISDITQNIPVLSKFSNDNYKTNIKFNNQIYGAGRSRDQIVPVSVAGLYHFSIYFFYIYIFILSILAFKFEEKAYSTQSPVLFFLYVILAFGCATSMMINIGSLSATLFINLVVFIPFFMMINKLNSAK</sequence>
<feature type="transmembrane region" description="Helical" evidence="1">
    <location>
        <begin position="434"/>
        <end position="451"/>
    </location>
</feature>
<protein>
    <recommendedName>
        <fullName evidence="4">Oligosaccharide repeat unit polymerase</fullName>
    </recommendedName>
</protein>
<feature type="transmembrane region" description="Helical" evidence="1">
    <location>
        <begin position="140"/>
        <end position="162"/>
    </location>
</feature>
<keyword evidence="3" id="KW-1185">Reference proteome</keyword>
<accession>A0A1H0XML9</accession>
<evidence type="ECO:0008006" key="4">
    <source>
        <dbReference type="Google" id="ProtNLM"/>
    </source>
</evidence>
<feature type="transmembrane region" description="Helical" evidence="1">
    <location>
        <begin position="64"/>
        <end position="85"/>
    </location>
</feature>
<feature type="transmembrane region" description="Helical" evidence="1">
    <location>
        <begin position="377"/>
        <end position="397"/>
    </location>
</feature>
<evidence type="ECO:0000313" key="3">
    <source>
        <dbReference type="Proteomes" id="UP000199627"/>
    </source>
</evidence>
<gene>
    <name evidence="2" type="ORF">SAMN05421664_0059</name>
</gene>
<feature type="transmembrane region" description="Helical" evidence="1">
    <location>
        <begin position="100"/>
        <end position="119"/>
    </location>
</feature>